<dbReference type="PANTHER" id="PTHR24025">
    <property type="entry name" value="DESMOGLEIN FAMILY MEMBER"/>
    <property type="match status" value="1"/>
</dbReference>
<dbReference type="OrthoDB" id="8961010at2759"/>
<dbReference type="InterPro" id="IPR050971">
    <property type="entry name" value="Cadherin-domain_protein"/>
</dbReference>
<evidence type="ECO:0000256" key="7">
    <source>
        <dbReference type="ARBA" id="ARBA00023136"/>
    </source>
</evidence>
<sequence>MLCEEVRTASSRLKKLDFEEFNEVKLIVVVNNKSPYHKSVVIEQPITYPIRIKVMNVPEALHFNPAVKVVSISEDRTTIDLKKVITTYTATDSDTLLTTTNV</sequence>
<dbReference type="AlphaFoldDB" id="A0A8J4U505"/>
<reference evidence="8" key="1">
    <citation type="submission" date="2020-07" db="EMBL/GenBank/DDBJ databases">
        <title>Clarias magur genome sequencing, assembly and annotation.</title>
        <authorList>
            <person name="Kushwaha B."/>
            <person name="Kumar R."/>
            <person name="Das P."/>
            <person name="Joshi C.G."/>
            <person name="Kumar D."/>
            <person name="Nagpure N.S."/>
            <person name="Pandey M."/>
            <person name="Agarwal S."/>
            <person name="Srivastava S."/>
            <person name="Singh M."/>
            <person name="Sahoo L."/>
            <person name="Jayasankar P."/>
            <person name="Meher P.K."/>
            <person name="Koringa P.G."/>
            <person name="Iquebal M.A."/>
            <person name="Das S.P."/>
            <person name="Bit A."/>
            <person name="Patnaik S."/>
            <person name="Patel N."/>
            <person name="Shah T.M."/>
            <person name="Hinsu A."/>
            <person name="Jena J.K."/>
        </authorList>
    </citation>
    <scope>NUCLEOTIDE SEQUENCE</scope>
    <source>
        <strain evidence="8">CIFAMagur01</strain>
        <tissue evidence="8">Testis</tissue>
    </source>
</reference>
<protein>
    <submittedName>
        <fullName evidence="8">Desmoglein-2-like isoform X1</fullName>
    </submittedName>
</protein>
<evidence type="ECO:0000256" key="1">
    <source>
        <dbReference type="ARBA" id="ARBA00004370"/>
    </source>
</evidence>
<evidence type="ECO:0000313" key="8">
    <source>
        <dbReference type="EMBL" id="KAF5892317.1"/>
    </source>
</evidence>
<dbReference type="PANTHER" id="PTHR24025:SF1">
    <property type="entry name" value="DESMOGLEIN-2"/>
    <property type="match status" value="1"/>
</dbReference>
<accession>A0A8J4U505</accession>
<dbReference type="EMBL" id="QNUK01000511">
    <property type="protein sequence ID" value="KAF5892317.1"/>
    <property type="molecule type" value="Genomic_DNA"/>
</dbReference>
<keyword evidence="5" id="KW-0130">Cell adhesion</keyword>
<evidence type="ECO:0000313" key="9">
    <source>
        <dbReference type="Proteomes" id="UP000727407"/>
    </source>
</evidence>
<evidence type="ECO:0000256" key="3">
    <source>
        <dbReference type="ARBA" id="ARBA00022737"/>
    </source>
</evidence>
<dbReference type="Proteomes" id="UP000727407">
    <property type="component" value="Unassembled WGS sequence"/>
</dbReference>
<evidence type="ECO:0000256" key="6">
    <source>
        <dbReference type="ARBA" id="ARBA00022989"/>
    </source>
</evidence>
<organism evidence="8 9">
    <name type="scientific">Clarias magur</name>
    <name type="common">Asian catfish</name>
    <name type="synonym">Macropteronotus magur</name>
    <dbReference type="NCBI Taxonomy" id="1594786"/>
    <lineage>
        <taxon>Eukaryota</taxon>
        <taxon>Metazoa</taxon>
        <taxon>Chordata</taxon>
        <taxon>Craniata</taxon>
        <taxon>Vertebrata</taxon>
        <taxon>Euteleostomi</taxon>
        <taxon>Actinopterygii</taxon>
        <taxon>Neopterygii</taxon>
        <taxon>Teleostei</taxon>
        <taxon>Ostariophysi</taxon>
        <taxon>Siluriformes</taxon>
        <taxon>Clariidae</taxon>
        <taxon>Clarias</taxon>
    </lineage>
</organism>
<keyword evidence="9" id="KW-1185">Reference proteome</keyword>
<dbReference type="GO" id="GO:0030057">
    <property type="term" value="C:desmosome"/>
    <property type="evidence" value="ECO:0007669"/>
    <property type="project" value="TreeGrafter"/>
</dbReference>
<keyword evidence="7" id="KW-0472">Membrane</keyword>
<proteinExistence type="predicted"/>
<dbReference type="GO" id="GO:0016020">
    <property type="term" value="C:membrane"/>
    <property type="evidence" value="ECO:0007669"/>
    <property type="project" value="UniProtKB-SubCell"/>
</dbReference>
<comment type="caution">
    <text evidence="8">The sequence shown here is derived from an EMBL/GenBank/DDBJ whole genome shotgun (WGS) entry which is preliminary data.</text>
</comment>
<feature type="non-terminal residue" evidence="8">
    <location>
        <position position="102"/>
    </location>
</feature>
<dbReference type="GO" id="GO:0098609">
    <property type="term" value="P:cell-cell adhesion"/>
    <property type="evidence" value="ECO:0007669"/>
    <property type="project" value="TreeGrafter"/>
</dbReference>
<keyword evidence="6" id="KW-1133">Transmembrane helix</keyword>
<keyword evidence="3" id="KW-0677">Repeat</keyword>
<dbReference type="GO" id="GO:0005509">
    <property type="term" value="F:calcium ion binding"/>
    <property type="evidence" value="ECO:0007669"/>
    <property type="project" value="TreeGrafter"/>
</dbReference>
<comment type="subcellular location">
    <subcellularLocation>
        <location evidence="1">Membrane</location>
    </subcellularLocation>
</comment>
<evidence type="ECO:0000256" key="2">
    <source>
        <dbReference type="ARBA" id="ARBA00022692"/>
    </source>
</evidence>
<name>A0A8J4U505_CLAMG</name>
<keyword evidence="2" id="KW-0812">Transmembrane</keyword>
<evidence type="ECO:0000256" key="4">
    <source>
        <dbReference type="ARBA" id="ARBA00022837"/>
    </source>
</evidence>
<gene>
    <name evidence="8" type="primary">dsg2l</name>
    <name evidence="8" type="ORF">DAT39_017973</name>
</gene>
<evidence type="ECO:0000256" key="5">
    <source>
        <dbReference type="ARBA" id="ARBA00022889"/>
    </source>
</evidence>
<keyword evidence="4" id="KW-0106">Calcium</keyword>